<dbReference type="CDD" id="cd06467">
    <property type="entry name" value="p23_NUDC_like"/>
    <property type="match status" value="1"/>
</dbReference>
<accession>A0ABD3N7L1</accession>
<dbReference type="Pfam" id="PF04969">
    <property type="entry name" value="CS"/>
    <property type="match status" value="1"/>
</dbReference>
<gene>
    <name evidence="2" type="ORF">ACHAW5_006641</name>
</gene>
<dbReference type="PROSITE" id="PS51203">
    <property type="entry name" value="CS"/>
    <property type="match status" value="1"/>
</dbReference>
<proteinExistence type="predicted"/>
<protein>
    <recommendedName>
        <fullName evidence="1">CS domain-containing protein</fullName>
    </recommendedName>
</protein>
<feature type="domain" description="CS" evidence="1">
    <location>
        <begin position="259"/>
        <end position="351"/>
    </location>
</feature>
<dbReference type="Gene3D" id="2.60.40.790">
    <property type="match status" value="1"/>
</dbReference>
<dbReference type="EMBL" id="JALLAZ020001600">
    <property type="protein sequence ID" value="KAL3771614.1"/>
    <property type="molecule type" value="Genomic_DNA"/>
</dbReference>
<name>A0ABD3N7L1_9STRA</name>
<dbReference type="AlphaFoldDB" id="A0ABD3N7L1"/>
<dbReference type="Proteomes" id="UP001530315">
    <property type="component" value="Unassembled WGS sequence"/>
</dbReference>
<dbReference type="SUPFAM" id="SSF49764">
    <property type="entry name" value="HSP20-like chaperones"/>
    <property type="match status" value="1"/>
</dbReference>
<dbReference type="InterPro" id="IPR037898">
    <property type="entry name" value="NudC_fam"/>
</dbReference>
<dbReference type="PANTHER" id="PTHR12356">
    <property type="entry name" value="NUCLEAR MOVEMENT PROTEIN NUDC"/>
    <property type="match status" value="1"/>
</dbReference>
<reference evidence="2 3" key="1">
    <citation type="submission" date="2024-10" db="EMBL/GenBank/DDBJ databases">
        <title>Updated reference genomes for cyclostephanoid diatoms.</title>
        <authorList>
            <person name="Roberts W.R."/>
            <person name="Alverson A.J."/>
        </authorList>
    </citation>
    <scope>NUCLEOTIDE SEQUENCE [LARGE SCALE GENOMIC DNA]</scope>
    <source>
        <strain evidence="2 3">AJA276-08</strain>
    </source>
</reference>
<dbReference type="InterPro" id="IPR007052">
    <property type="entry name" value="CS_dom"/>
</dbReference>
<organism evidence="2 3">
    <name type="scientific">Stephanodiscus triporus</name>
    <dbReference type="NCBI Taxonomy" id="2934178"/>
    <lineage>
        <taxon>Eukaryota</taxon>
        <taxon>Sar</taxon>
        <taxon>Stramenopiles</taxon>
        <taxon>Ochrophyta</taxon>
        <taxon>Bacillariophyta</taxon>
        <taxon>Coscinodiscophyceae</taxon>
        <taxon>Thalassiosirophycidae</taxon>
        <taxon>Stephanodiscales</taxon>
        <taxon>Stephanodiscaceae</taxon>
        <taxon>Stephanodiscus</taxon>
    </lineage>
</organism>
<keyword evidence="3" id="KW-1185">Reference proteome</keyword>
<comment type="caution">
    <text evidence="2">The sequence shown here is derived from an EMBL/GenBank/DDBJ whole genome shotgun (WGS) entry which is preliminary data.</text>
</comment>
<dbReference type="InterPro" id="IPR008978">
    <property type="entry name" value="HSP20-like_chaperone"/>
</dbReference>
<evidence type="ECO:0000259" key="1">
    <source>
        <dbReference type="PROSITE" id="PS51203"/>
    </source>
</evidence>
<sequence length="354" mass="37308">MFKYVFIPANDSKPIELREGDKSGGLNDDVLSKTAKRYFFENSDKGARAAALNDATPEQRRALAEQLREEARAAGASSSYASQMAALDDDALIGIMRYGSTHTSETCEITALTVPTPSNQQRAVSMYSADDARARNLSYNRRATELLVACGHNIAAGGEPSPSRASPGAAPPGGMCGDVFVGRCHDDERADVWERVDFTVEDCSPHAGWCEVARRPGGGGGAAGGGGGARSLSGLMNQNSLIASGANAGGGEGGGFREGEADGYTWFQNDEEVELRFPVSVGTKAKYVKINFGTTTLKVVVAGQKLLSGSLGGKVEVDDCTFTIEDANSGTGKELCVTLGKKEGNTWPFVIRDE</sequence>
<evidence type="ECO:0000313" key="3">
    <source>
        <dbReference type="Proteomes" id="UP001530315"/>
    </source>
</evidence>
<evidence type="ECO:0000313" key="2">
    <source>
        <dbReference type="EMBL" id="KAL3771614.1"/>
    </source>
</evidence>